<keyword evidence="8" id="KW-0067">ATP-binding</keyword>
<keyword evidence="5" id="KW-0547">Nucleotide-binding</keyword>
<keyword evidence="11" id="KW-0472">Membrane</keyword>
<evidence type="ECO:0000256" key="5">
    <source>
        <dbReference type="ARBA" id="ARBA00022741"/>
    </source>
</evidence>
<feature type="compositionally biased region" description="Acidic residues" evidence="10">
    <location>
        <begin position="152"/>
        <end position="182"/>
    </location>
</feature>
<dbReference type="Gene3D" id="3.30.70.270">
    <property type="match status" value="1"/>
</dbReference>
<evidence type="ECO:0000259" key="14">
    <source>
        <dbReference type="PROSITE" id="PS51874"/>
    </source>
</evidence>
<dbReference type="GO" id="GO:0039694">
    <property type="term" value="P:viral RNA genome replication"/>
    <property type="evidence" value="ECO:0007669"/>
    <property type="project" value="InterPro"/>
</dbReference>
<dbReference type="GO" id="GO:0005524">
    <property type="term" value="F:ATP binding"/>
    <property type="evidence" value="ECO:0007669"/>
    <property type="project" value="UniProtKB-KW"/>
</dbReference>
<dbReference type="Gene3D" id="1.20.960.20">
    <property type="match status" value="1"/>
</dbReference>
<dbReference type="GO" id="GO:0003723">
    <property type="term" value="F:RNA binding"/>
    <property type="evidence" value="ECO:0007669"/>
    <property type="project" value="InterPro"/>
</dbReference>
<dbReference type="InterPro" id="IPR044067">
    <property type="entry name" value="PCV_3C_PRO"/>
</dbReference>
<feature type="region of interest" description="Disordered" evidence="10">
    <location>
        <begin position="151"/>
        <end position="182"/>
    </location>
</feature>
<keyword evidence="4" id="KW-0548">Nucleotidyltransferase</keyword>
<keyword evidence="11" id="KW-0812">Transmembrane</keyword>
<dbReference type="PROSITE" id="PS50507">
    <property type="entry name" value="RDRP_SSRNA_POS"/>
    <property type="match status" value="1"/>
</dbReference>
<dbReference type="CDD" id="cd23194">
    <property type="entry name" value="Dicistroviridae_RdRp"/>
    <property type="match status" value="1"/>
</dbReference>
<dbReference type="SUPFAM" id="SSF56672">
    <property type="entry name" value="DNA/RNA polymerases"/>
    <property type="match status" value="1"/>
</dbReference>
<sequence length="2274" mass="263423">MIHCKNHKHSLASVLFAPVISTFSRNLGALNYPSSLFIVLPCGAIAYSASSLRGSTEPEHYERQRAELLTSGANARLSNYRGSSEPEHIYERQCAEQLNQRGSLEPELNTYERRCAEQLDEDGDIFYECYSTEQELRDAIASEQIYHPQMDNYEDESPEHDEGIESSDPEPDFSDEEPTEEDVEIQIRYVRVQLDNLYRMRECFRAQGRRDPRLELYGFIAGWLTRMEAGEFSSDEEDDHFYPQMDLPGPSGLNNEYYSDEECDVADSFQDAPEYIKPGPKQIKAFLNKVHRDLEVIAEQVARYPDLNITDYIDELTDKACVQLRLNQEDARAIVVEAFATTLIIQIKKREEYLAKQNAIRVSWTQFIQEGIEQVKEWCRTSGVKESLATAWESTTWEKFKKVFQRYWGTVRSTALRTVQGVAEFLKTLIEYIAAFVSEHFRSFLELVKDTVLRYSETVLQSAIMPLINTETLVVLFMIVLNLFSIAARENAVMRLAMVAINACVMYMYSHNSRAKWIGAVMTVMQGMMGIYDRHVKAEFTPQFEARDKKLIKQFTHNLFYIGLISWCGVRGLEVPSDSKSINDFLVRFGHLGRAMQTWDMITNKVEVAVDQGMEIVFRLLLKQPYVSSRSLEAVDELYSEVLELTKLENQLLVGRDHKMSLRIEMLYYQYLGLMRLYSNDFKARKTLESISFVIHNMYQQVVDKNPKAHRLRAEPTVILLTGKTGVGKTSMLHALQVDLLKICGKWTPERGTDGLIYARCSEQEFWDGYAGQPICVVDEFMQRIDTLQNPNIELFELIRAANIFPYALHSAALNEKANNSFKSDFMVLTSNIEQLRAPSIHSVEAVERRIHLRYDISVIDEVAIGSGPHPWKLCPDKLAKYRDEKGLDSTDMSHYRFTVKGGGYKDEIYNVYTYDEFIVQVSQVFRRNNAIHEKMTAATNTRAERPLPPGTFSIDDRWNTFKPQFEREEDGLKISLYEFANLDKATKSKYLQQGGRVYRSLDHRETLGSFEQIKDFCKNKERDFSKYSDVERQELVSILREMKTNQFKNVHDLKAYLDSKNILYGENRQRMKWAGPDRPQKCVYENLGDFVYHNFQWKFDVGRNSMCYTRTGWAKKEGHTQAEADYWSYMFGFEHLRRQEQANRLRDQHGRFNWRLWVHTVKSAWWEIRTTQGYYNWKRIAEPILIIAGLTALGFAAQHLLRRYMNYHLSVKKVCCFLYMAYCGSGSEYPVSTTACCSLPMILHALNILNYWRLGRTYCDEACEQCMRLKEMEYEKEYPNMYSFVCYLFEQGMNAKQVHEFLFEFQEDEPDLFEDIMKGRKTMYHQDVRVYFYRSGWRVKPPVEMPESNEDVEYKRKHLKFESNESVELPKRKQRFESNESVESKKKKPVFEFGDGILKILQESNNDMEMRKRRPRFEADREARKIFKGIHAEGLISKAADDLRLSLYKNLYLITIFYDDDQGDRVQQQLGHVFVIKGNVALINAHYLVAMRQFMNEHKHVTSQFSICIRQHEQGAGVTYGFDQFFRTLKAVYRGDTCTELFTFKTPAALPCGKDFTKHLITTEDLRQLHQGVRQVLVTKEKLQTGRWVTVSREGRFRQVRTITMSDIDDPTLLHTYPNTAVYDICTKAGDCGSPVLIASDQFKNKLLGFHIGGSDGGDGCASIVTASDLVKHVEGEIAEPMETSYKPQGDGPEFDKFPKPMRSGAFVVLGTIPEEQVPHQPMQTKLQPSPIFNQVVETKVAPSKMMPPLVEDGPMVKGIMKYAAESSPLEQDHLQSAVTSYKNMLFRLPALQNEREVLTYEDAVRGVEGNPYFPPCKRSTSAGWPWCLDKKSHGKEKWLGADQWDLTSRHAKEMRQEVEKMERMCRDGIIPEVYYVDTLKDEKRPIEKVKAGKTRVFSAAPLPFTILFRKYFAGFLAYMMRNKIANECAVGTNPYSTDWKSIVSNIDVFGGETMVAGDFSNFDGTVNYYIMDAILNVINEFYSDSPANKRIRRVLWQNIAKSKHILGHFVYQLMHSQPSGNPSTAVTNSMYNSIATRYCYSFLVGSAITFNDNIRMIAYGDDNIISVSPKIAHKFTPKLISYAFSTFGMVYTSEVKGVQFDEFRSIQHLTFLKRRFMYDEERRYWFAPLSIDSIGEMTNWVKKSKSEMAALRDNLQQVVCELYFHEEATFVWFTSRINCILKEIGEMPISFMDYDMARDLIAIGRFHEICETSANMRWAYVDLSNLDADQMEDQGLQIVAPQSNIKENIREFNLYVQDLNLSRTPLFRLLYH</sequence>
<keyword evidence="3" id="KW-0808">Transferase</keyword>
<dbReference type="PROSITE" id="PS51874">
    <property type="entry name" value="PCV_3C_PRO"/>
    <property type="match status" value="1"/>
</dbReference>
<dbReference type="InterPro" id="IPR043504">
    <property type="entry name" value="Peptidase_S1_PA_chymotrypsin"/>
</dbReference>
<accession>A0A7T1LYP9</accession>
<keyword evidence="11" id="KW-1133">Transmembrane helix</keyword>
<evidence type="ECO:0000256" key="6">
    <source>
        <dbReference type="ARBA" id="ARBA00022801"/>
    </source>
</evidence>
<evidence type="ECO:0000256" key="8">
    <source>
        <dbReference type="ARBA" id="ARBA00022840"/>
    </source>
</evidence>
<evidence type="ECO:0000256" key="1">
    <source>
        <dbReference type="ARBA" id="ARBA00022484"/>
    </source>
</evidence>
<feature type="domain" description="SF3 helicase" evidence="13">
    <location>
        <begin position="693"/>
        <end position="872"/>
    </location>
</feature>
<dbReference type="InterPro" id="IPR009003">
    <property type="entry name" value="Peptidase_S1_PA"/>
</dbReference>
<dbReference type="GO" id="GO:0003968">
    <property type="term" value="F:RNA-directed RNA polymerase activity"/>
    <property type="evidence" value="ECO:0007669"/>
    <property type="project" value="UniProtKB-KW"/>
</dbReference>
<dbReference type="GO" id="GO:0033644">
    <property type="term" value="C:host cell membrane"/>
    <property type="evidence" value="ECO:0007669"/>
    <property type="project" value="UniProtKB-SubCell"/>
</dbReference>
<evidence type="ECO:0000259" key="12">
    <source>
        <dbReference type="PROSITE" id="PS50507"/>
    </source>
</evidence>
<dbReference type="Pfam" id="PF00910">
    <property type="entry name" value="RNA_helicase"/>
    <property type="match status" value="1"/>
</dbReference>
<evidence type="ECO:0000256" key="10">
    <source>
        <dbReference type="SAM" id="MobiDB-lite"/>
    </source>
</evidence>
<feature type="transmembrane region" description="Helical" evidence="11">
    <location>
        <begin position="492"/>
        <end position="509"/>
    </location>
</feature>
<keyword evidence="2" id="KW-0645">Protease</keyword>
<organism evidence="15">
    <name type="scientific">Scotland dicistro-like virus</name>
    <dbReference type="NCBI Taxonomy" id="2789512"/>
    <lineage>
        <taxon>Viruses</taxon>
        <taxon>Riboviria</taxon>
        <taxon>Orthornavirae</taxon>
        <taxon>Pisuviricota</taxon>
        <taxon>Pisoniviricetes</taxon>
        <taxon>Picornavirales</taxon>
        <taxon>Dicistroviridae</taxon>
    </lineage>
</organism>
<keyword evidence="6" id="KW-0378">Hydrolase</keyword>
<dbReference type="InterPro" id="IPR000605">
    <property type="entry name" value="Helicase_SF3_ssDNA/RNA_vir"/>
</dbReference>
<dbReference type="EMBL" id="MT757506">
    <property type="protein sequence ID" value="QPN36963.1"/>
    <property type="molecule type" value="Genomic_RNA"/>
</dbReference>
<dbReference type="GO" id="GO:0006351">
    <property type="term" value="P:DNA-templated transcription"/>
    <property type="evidence" value="ECO:0007669"/>
    <property type="project" value="InterPro"/>
</dbReference>
<proteinExistence type="predicted"/>
<dbReference type="GO" id="GO:0003724">
    <property type="term" value="F:RNA helicase activity"/>
    <property type="evidence" value="ECO:0007669"/>
    <property type="project" value="InterPro"/>
</dbReference>
<dbReference type="InterPro" id="IPR014759">
    <property type="entry name" value="Helicase_SF3_ssRNA_vir"/>
</dbReference>
<dbReference type="GO" id="GO:0004197">
    <property type="term" value="F:cysteine-type endopeptidase activity"/>
    <property type="evidence" value="ECO:0007669"/>
    <property type="project" value="InterPro"/>
</dbReference>
<reference evidence="15" key="1">
    <citation type="submission" date="2020-07" db="EMBL/GenBank/DDBJ databases">
        <authorList>
            <person name="Guo L."/>
            <person name="Lu X."/>
            <person name="Guo D."/>
        </authorList>
    </citation>
    <scope>NUCLEOTIDE SEQUENCE</scope>
    <source>
        <strain evidence="15">UKpo</strain>
    </source>
</reference>
<feature type="domain" description="RdRp catalytic" evidence="12">
    <location>
        <begin position="1954"/>
        <end position="2077"/>
    </location>
</feature>
<dbReference type="PROSITE" id="PS51218">
    <property type="entry name" value="SF3_HELICASE_2"/>
    <property type="match status" value="1"/>
</dbReference>
<evidence type="ECO:0000256" key="7">
    <source>
        <dbReference type="ARBA" id="ARBA00022807"/>
    </source>
</evidence>
<dbReference type="Gene3D" id="2.40.10.10">
    <property type="entry name" value="Trypsin-like serine proteases"/>
    <property type="match status" value="1"/>
</dbReference>
<evidence type="ECO:0000313" key="15">
    <source>
        <dbReference type="EMBL" id="QPN36963.1"/>
    </source>
</evidence>
<dbReference type="InterPro" id="IPR007094">
    <property type="entry name" value="RNA-dir_pol_PSvirus"/>
</dbReference>
<keyword evidence="1" id="KW-0696">RNA-directed RNA polymerase</keyword>
<feature type="transmembrane region" description="Helical" evidence="11">
    <location>
        <begin position="463"/>
        <end position="485"/>
    </location>
</feature>
<dbReference type="InterPro" id="IPR001205">
    <property type="entry name" value="RNA-dir_pol_C"/>
</dbReference>
<dbReference type="SUPFAM" id="SSF50494">
    <property type="entry name" value="Trypsin-like serine proteases"/>
    <property type="match status" value="1"/>
</dbReference>
<keyword evidence="7" id="KW-0788">Thiol protease</keyword>
<evidence type="ECO:0000259" key="13">
    <source>
        <dbReference type="PROSITE" id="PS51218"/>
    </source>
</evidence>
<name>A0A7T1LYP9_9VIRU</name>
<evidence type="ECO:0000256" key="4">
    <source>
        <dbReference type="ARBA" id="ARBA00022695"/>
    </source>
</evidence>
<dbReference type="GO" id="GO:0006508">
    <property type="term" value="P:proteolysis"/>
    <property type="evidence" value="ECO:0007669"/>
    <property type="project" value="UniProtKB-KW"/>
</dbReference>
<dbReference type="Pfam" id="PF00680">
    <property type="entry name" value="RdRP_1"/>
    <property type="match status" value="1"/>
</dbReference>
<dbReference type="InterPro" id="IPR043128">
    <property type="entry name" value="Rev_trsase/Diguanyl_cyclase"/>
</dbReference>
<evidence type="ECO:0000256" key="11">
    <source>
        <dbReference type="SAM" id="Phobius"/>
    </source>
</evidence>
<feature type="domain" description="Peptidase C3" evidence="14">
    <location>
        <begin position="1439"/>
        <end position="1671"/>
    </location>
</feature>
<protein>
    <submittedName>
        <fullName evidence="15">Polyprotein 1</fullName>
    </submittedName>
</protein>
<evidence type="ECO:0000256" key="9">
    <source>
        <dbReference type="ARBA" id="ARBA00022953"/>
    </source>
</evidence>
<dbReference type="InterPro" id="IPR043502">
    <property type="entry name" value="DNA/RNA_pol_sf"/>
</dbReference>
<evidence type="ECO:0000256" key="3">
    <source>
        <dbReference type="ARBA" id="ARBA00022679"/>
    </source>
</evidence>
<keyword evidence="9" id="KW-0693">Viral RNA replication</keyword>
<evidence type="ECO:0000256" key="2">
    <source>
        <dbReference type="ARBA" id="ARBA00022670"/>
    </source>
</evidence>